<dbReference type="InterPro" id="IPR007692">
    <property type="entry name" value="DNA_helicase_DnaB"/>
</dbReference>
<dbReference type="InterPro" id="IPR027417">
    <property type="entry name" value="P-loop_NTPase"/>
</dbReference>
<proteinExistence type="inferred from homology"/>
<keyword evidence="8 12" id="KW-0238">DNA-binding</keyword>
<dbReference type="EC" id="5.6.2.3" evidence="11 12"/>
<evidence type="ECO:0000256" key="6">
    <source>
        <dbReference type="ARBA" id="ARBA00022806"/>
    </source>
</evidence>
<dbReference type="InterPro" id="IPR007693">
    <property type="entry name" value="DNA_helicase_DnaB-like_N"/>
</dbReference>
<protein>
    <recommendedName>
        <fullName evidence="11 12">Replicative DNA helicase</fullName>
        <ecNumber evidence="11 12">5.6.2.3</ecNumber>
    </recommendedName>
</protein>
<keyword evidence="6 12" id="KW-0347">Helicase</keyword>
<dbReference type="CDD" id="cd00984">
    <property type="entry name" value="DnaB_C"/>
    <property type="match status" value="1"/>
</dbReference>
<dbReference type="PANTHER" id="PTHR30153:SF2">
    <property type="entry name" value="REPLICATIVE DNA HELICASE"/>
    <property type="match status" value="1"/>
</dbReference>
<evidence type="ECO:0000259" key="13">
    <source>
        <dbReference type="PROSITE" id="PS51199"/>
    </source>
</evidence>
<keyword evidence="9" id="KW-0413">Isomerase</keyword>
<dbReference type="EMBL" id="META01000006">
    <property type="protein sequence ID" value="OGB74039.1"/>
    <property type="molecule type" value="Genomic_DNA"/>
</dbReference>
<evidence type="ECO:0000256" key="2">
    <source>
        <dbReference type="ARBA" id="ARBA00022515"/>
    </source>
</evidence>
<dbReference type="AlphaFoldDB" id="A0A1F4NRF4"/>
<dbReference type="InterPro" id="IPR036185">
    <property type="entry name" value="DNA_heli_DnaB-like_N_sf"/>
</dbReference>
<dbReference type="SUPFAM" id="SSF52540">
    <property type="entry name" value="P-loop containing nucleoside triphosphate hydrolases"/>
    <property type="match status" value="1"/>
</dbReference>
<dbReference type="FunFam" id="3.40.50.300:FF:001761">
    <property type="entry name" value="Replicative DNA helicase"/>
    <property type="match status" value="1"/>
</dbReference>
<dbReference type="Proteomes" id="UP000176651">
    <property type="component" value="Unassembled WGS sequence"/>
</dbReference>
<evidence type="ECO:0000256" key="11">
    <source>
        <dbReference type="NCBIfam" id="TIGR00665"/>
    </source>
</evidence>
<dbReference type="PANTHER" id="PTHR30153">
    <property type="entry name" value="REPLICATIVE DNA HELICASE DNAB"/>
    <property type="match status" value="1"/>
</dbReference>
<evidence type="ECO:0000256" key="10">
    <source>
        <dbReference type="ARBA" id="ARBA00048954"/>
    </source>
</evidence>
<keyword evidence="7 12" id="KW-0067">ATP-binding</keyword>
<evidence type="ECO:0000256" key="9">
    <source>
        <dbReference type="ARBA" id="ARBA00023235"/>
    </source>
</evidence>
<dbReference type="GO" id="GO:0003677">
    <property type="term" value="F:DNA binding"/>
    <property type="evidence" value="ECO:0007669"/>
    <property type="project" value="UniProtKB-UniRule"/>
</dbReference>
<dbReference type="Gene3D" id="1.10.860.10">
    <property type="entry name" value="DNAb Helicase, Chain A"/>
    <property type="match status" value="1"/>
</dbReference>
<dbReference type="NCBIfam" id="NF004384">
    <property type="entry name" value="PRK05748.1"/>
    <property type="match status" value="1"/>
</dbReference>
<accession>A0A1F4NRF4</accession>
<dbReference type="GO" id="GO:0016887">
    <property type="term" value="F:ATP hydrolysis activity"/>
    <property type="evidence" value="ECO:0007669"/>
    <property type="project" value="RHEA"/>
</dbReference>
<comment type="caution">
    <text evidence="14">The sequence shown here is derived from an EMBL/GenBank/DDBJ whole genome shotgun (WGS) entry which is preliminary data.</text>
</comment>
<keyword evidence="2 12" id="KW-0639">Primosome</keyword>
<dbReference type="Gene3D" id="3.40.50.300">
    <property type="entry name" value="P-loop containing nucleotide triphosphate hydrolases"/>
    <property type="match status" value="1"/>
</dbReference>
<dbReference type="STRING" id="1798535.A2V68_01590"/>
<dbReference type="InterPro" id="IPR016136">
    <property type="entry name" value="DNA_helicase_N/primase_C"/>
</dbReference>
<keyword evidence="3 12" id="KW-0235">DNA replication</keyword>
<feature type="domain" description="SF4 helicase" evidence="13">
    <location>
        <begin position="184"/>
        <end position="448"/>
    </location>
</feature>
<comment type="similarity">
    <text evidence="1 12">Belongs to the helicase family. DnaB subfamily.</text>
</comment>
<dbReference type="SUPFAM" id="SSF48024">
    <property type="entry name" value="N-terminal domain of DnaB helicase"/>
    <property type="match status" value="1"/>
</dbReference>
<dbReference type="GO" id="GO:0005829">
    <property type="term" value="C:cytosol"/>
    <property type="evidence" value="ECO:0007669"/>
    <property type="project" value="TreeGrafter"/>
</dbReference>
<keyword evidence="4 12" id="KW-0547">Nucleotide-binding</keyword>
<evidence type="ECO:0000313" key="14">
    <source>
        <dbReference type="EMBL" id="OGB74039.1"/>
    </source>
</evidence>
<dbReference type="InterPro" id="IPR007694">
    <property type="entry name" value="DNA_helicase_DnaB-like_C"/>
</dbReference>
<dbReference type="GO" id="GO:0043139">
    <property type="term" value="F:5'-3' DNA helicase activity"/>
    <property type="evidence" value="ECO:0007669"/>
    <property type="project" value="UniProtKB-EC"/>
</dbReference>
<dbReference type="GO" id="GO:0005524">
    <property type="term" value="F:ATP binding"/>
    <property type="evidence" value="ECO:0007669"/>
    <property type="project" value="UniProtKB-UniRule"/>
</dbReference>
<organism evidence="14 15">
    <name type="scientific">candidate division Kazan bacterium RBG_13_50_9</name>
    <dbReference type="NCBI Taxonomy" id="1798535"/>
    <lineage>
        <taxon>Bacteria</taxon>
        <taxon>Bacteria division Kazan-3B-28</taxon>
    </lineage>
</organism>
<dbReference type="Pfam" id="PF00772">
    <property type="entry name" value="DnaB"/>
    <property type="match status" value="1"/>
</dbReference>
<evidence type="ECO:0000256" key="7">
    <source>
        <dbReference type="ARBA" id="ARBA00022840"/>
    </source>
</evidence>
<name>A0A1F4NRF4_UNCK3</name>
<dbReference type="Pfam" id="PF03796">
    <property type="entry name" value="DnaB_C"/>
    <property type="match status" value="1"/>
</dbReference>
<dbReference type="PROSITE" id="PS51199">
    <property type="entry name" value="SF4_HELICASE"/>
    <property type="match status" value="1"/>
</dbReference>
<dbReference type="FunFam" id="1.10.860.10:FF:000001">
    <property type="entry name" value="Replicative DNA helicase"/>
    <property type="match status" value="1"/>
</dbReference>
<keyword evidence="5 12" id="KW-0378">Hydrolase</keyword>
<evidence type="ECO:0000256" key="8">
    <source>
        <dbReference type="ARBA" id="ARBA00023125"/>
    </source>
</evidence>
<dbReference type="NCBIfam" id="TIGR00665">
    <property type="entry name" value="DnaB"/>
    <property type="match status" value="1"/>
</dbReference>
<evidence type="ECO:0000313" key="15">
    <source>
        <dbReference type="Proteomes" id="UP000176651"/>
    </source>
</evidence>
<evidence type="ECO:0000256" key="3">
    <source>
        <dbReference type="ARBA" id="ARBA00022705"/>
    </source>
</evidence>
<evidence type="ECO:0000256" key="1">
    <source>
        <dbReference type="ARBA" id="ARBA00008428"/>
    </source>
</evidence>
<dbReference type="GO" id="GO:0006269">
    <property type="term" value="P:DNA replication, synthesis of primer"/>
    <property type="evidence" value="ECO:0007669"/>
    <property type="project" value="UniProtKB-UniRule"/>
</dbReference>
<comment type="function">
    <text evidence="12">The main replicative DNA helicase, it participates in initiation and elongation during chromosome replication. Travels ahead of the DNA replisome, separating dsDNA into templates for DNA synthesis. A processive ATP-dependent 5'-3' DNA helicase it has DNA-dependent ATPase activity.</text>
</comment>
<dbReference type="GO" id="GO:1990077">
    <property type="term" value="C:primosome complex"/>
    <property type="evidence" value="ECO:0007669"/>
    <property type="project" value="UniProtKB-UniRule"/>
</dbReference>
<evidence type="ECO:0000256" key="4">
    <source>
        <dbReference type="ARBA" id="ARBA00022741"/>
    </source>
</evidence>
<sequence length="460" mass="51260">MPDGLNKSSPAALIPPQNIEAEKSLLGSLLLDKEAMVKVADVLKADDFYEERHQTIFVAMFSLYEKQRPVDVVTVKDQLTSQKKLETVGGASYLTELAGSLPSSANVVRYAEIVASKATLRRLIAAATDIEVLGRNQTGEIDELLDKAERTLFAVSQKYLKSTFVPVKEVLESAFERIDKLHEHRGELRGIPSGFKGIDHILAGFQKSDLIVVAARPSIGKTSLVLNFVLNAAMAGFSVGMFHLEMSKEQVVDRLISAQSGIDSWRLRTGNLREEDFSKIGDAISSLSEVSIYIDDSPGANVMEMRTKARRLQAEKGLDLLVVDYLQLMEGRHPSENRVQEISEISRGLKGLARELNIPIVAVSQLSRAVEQRPRKIPQLSDLRESGSIEQDADVVMFIYREDYYNRETERQNLADVIIAKHRNGPVGQIELYFTPETMVFRTLETERELVGEAEIEQAA</sequence>
<evidence type="ECO:0000256" key="12">
    <source>
        <dbReference type="RuleBase" id="RU362085"/>
    </source>
</evidence>
<evidence type="ECO:0000256" key="5">
    <source>
        <dbReference type="ARBA" id="ARBA00022801"/>
    </source>
</evidence>
<reference evidence="14 15" key="1">
    <citation type="journal article" date="2016" name="Nat. Commun.">
        <title>Thousands of microbial genomes shed light on interconnected biogeochemical processes in an aquifer system.</title>
        <authorList>
            <person name="Anantharaman K."/>
            <person name="Brown C.T."/>
            <person name="Hug L.A."/>
            <person name="Sharon I."/>
            <person name="Castelle C.J."/>
            <person name="Probst A.J."/>
            <person name="Thomas B.C."/>
            <person name="Singh A."/>
            <person name="Wilkins M.J."/>
            <person name="Karaoz U."/>
            <person name="Brodie E.L."/>
            <person name="Williams K.H."/>
            <person name="Hubbard S.S."/>
            <person name="Banfield J.F."/>
        </authorList>
    </citation>
    <scope>NUCLEOTIDE SEQUENCE [LARGE SCALE GENOMIC DNA]</scope>
</reference>
<gene>
    <name evidence="14" type="ORF">A2V68_01590</name>
</gene>
<comment type="catalytic activity">
    <reaction evidence="10 12">
        <text>ATP + H2O = ADP + phosphate + H(+)</text>
        <dbReference type="Rhea" id="RHEA:13065"/>
        <dbReference type="ChEBI" id="CHEBI:15377"/>
        <dbReference type="ChEBI" id="CHEBI:15378"/>
        <dbReference type="ChEBI" id="CHEBI:30616"/>
        <dbReference type="ChEBI" id="CHEBI:43474"/>
        <dbReference type="ChEBI" id="CHEBI:456216"/>
        <dbReference type="EC" id="5.6.2.3"/>
    </reaction>
</comment>